<dbReference type="GO" id="GO:0016887">
    <property type="term" value="F:ATP hydrolysis activity"/>
    <property type="evidence" value="ECO:0007669"/>
    <property type="project" value="InterPro"/>
</dbReference>
<evidence type="ECO:0000313" key="16">
    <source>
        <dbReference type="EMBL" id="KAG2215799.1"/>
    </source>
</evidence>
<comment type="subcellular location">
    <subcellularLocation>
        <location evidence="1 14">Membrane</location>
        <topology evidence="1 14">Multi-pass membrane protein</topology>
    </subcellularLocation>
</comment>
<keyword evidence="11 14" id="KW-0406">Ion transport</keyword>
<dbReference type="NCBIfam" id="TIGR01494">
    <property type="entry name" value="ATPase_P-type"/>
    <property type="match status" value="2"/>
</dbReference>
<dbReference type="SFLD" id="SFLDG00002">
    <property type="entry name" value="C1.7:_P-type_atpase_like"/>
    <property type="match status" value="1"/>
</dbReference>
<evidence type="ECO:0000256" key="7">
    <source>
        <dbReference type="ARBA" id="ARBA00022840"/>
    </source>
</evidence>
<evidence type="ECO:0000256" key="1">
    <source>
        <dbReference type="ARBA" id="ARBA00004141"/>
    </source>
</evidence>
<gene>
    <name evidence="16" type="ORF">INT46_007422</name>
</gene>
<keyword evidence="8" id="KW-0460">Magnesium</keyword>
<feature type="transmembrane region" description="Helical" evidence="14">
    <location>
        <begin position="296"/>
        <end position="322"/>
    </location>
</feature>
<dbReference type="Pfam" id="PF13246">
    <property type="entry name" value="Cation_ATPase"/>
    <property type="match status" value="1"/>
</dbReference>
<dbReference type="InterPro" id="IPR008250">
    <property type="entry name" value="ATPase_P-typ_transduc_dom_A_sf"/>
</dbReference>
<evidence type="ECO:0000256" key="6">
    <source>
        <dbReference type="ARBA" id="ARBA00022837"/>
    </source>
</evidence>
<feature type="domain" description="Cation-transporting P-type ATPase N-terminal" evidence="15">
    <location>
        <begin position="3"/>
        <end position="77"/>
    </location>
</feature>
<dbReference type="InterPro" id="IPR044492">
    <property type="entry name" value="P_typ_ATPase_HD_dom"/>
</dbReference>
<comment type="similarity">
    <text evidence="13 14">Belongs to the cation transport ATPase (P-type) (TC 3.A.3) family.</text>
</comment>
<dbReference type="PANTHER" id="PTHR42861">
    <property type="entry name" value="CALCIUM-TRANSPORTING ATPASE"/>
    <property type="match status" value="1"/>
</dbReference>
<dbReference type="InterPro" id="IPR036412">
    <property type="entry name" value="HAD-like_sf"/>
</dbReference>
<evidence type="ECO:0000313" key="17">
    <source>
        <dbReference type="Proteomes" id="UP000650833"/>
    </source>
</evidence>
<dbReference type="Gene3D" id="3.40.50.1000">
    <property type="entry name" value="HAD superfamily/HAD-like"/>
    <property type="match status" value="1"/>
</dbReference>
<dbReference type="SFLD" id="SFLDF00027">
    <property type="entry name" value="p-type_atpase"/>
    <property type="match status" value="1"/>
</dbReference>
<evidence type="ECO:0000256" key="4">
    <source>
        <dbReference type="ARBA" id="ARBA00022692"/>
    </source>
</evidence>
<dbReference type="FunFam" id="1.20.1110.10:FF:000037">
    <property type="entry name" value="Calcium-transporting ATPase, putative"/>
    <property type="match status" value="1"/>
</dbReference>
<keyword evidence="17" id="KW-1185">Reference proteome</keyword>
<dbReference type="InterPro" id="IPR023298">
    <property type="entry name" value="ATPase_P-typ_TM_dom_sf"/>
</dbReference>
<dbReference type="FunFam" id="3.40.1110.10:FF:000003">
    <property type="entry name" value="Calcium-transporting ATPase"/>
    <property type="match status" value="1"/>
</dbReference>
<dbReference type="Pfam" id="PF00689">
    <property type="entry name" value="Cation_ATPase_C"/>
    <property type="match status" value="1"/>
</dbReference>
<evidence type="ECO:0000256" key="12">
    <source>
        <dbReference type="ARBA" id="ARBA00023136"/>
    </source>
</evidence>
<dbReference type="SMART" id="SM00831">
    <property type="entry name" value="Cation_ATPase_N"/>
    <property type="match status" value="1"/>
</dbReference>
<feature type="transmembrane region" description="Helical" evidence="14">
    <location>
        <begin position="61"/>
        <end position="78"/>
    </location>
</feature>
<dbReference type="Pfam" id="PF00690">
    <property type="entry name" value="Cation_ATPase_N"/>
    <property type="match status" value="1"/>
</dbReference>
<dbReference type="SUPFAM" id="SSF81665">
    <property type="entry name" value="Calcium ATPase, transmembrane domain M"/>
    <property type="match status" value="1"/>
</dbReference>
<proteinExistence type="inferred from homology"/>
<dbReference type="Gene3D" id="3.40.1110.10">
    <property type="entry name" value="Calcium-transporting ATPase, cytoplasmic domain N"/>
    <property type="match status" value="1"/>
</dbReference>
<dbReference type="InterPro" id="IPR005782">
    <property type="entry name" value="P-type_ATPase_IIA"/>
</dbReference>
<protein>
    <recommendedName>
        <fullName evidence="14">Calcium-transporting ATPase</fullName>
        <ecNumber evidence="14">7.2.2.10</ecNumber>
    </recommendedName>
</protein>
<dbReference type="OrthoDB" id="3352408at2759"/>
<dbReference type="EMBL" id="JAEPRC010000003">
    <property type="protein sequence ID" value="KAG2215799.1"/>
    <property type="molecule type" value="Genomic_DNA"/>
</dbReference>
<evidence type="ECO:0000256" key="8">
    <source>
        <dbReference type="ARBA" id="ARBA00022842"/>
    </source>
</evidence>
<dbReference type="SUPFAM" id="SSF81660">
    <property type="entry name" value="Metal cation-transporting ATPase, ATP-binding domain N"/>
    <property type="match status" value="1"/>
</dbReference>
<dbReference type="FunFam" id="2.70.150.10:FF:000014">
    <property type="entry name" value="Calcium-transporting ATPase, putative"/>
    <property type="match status" value="1"/>
</dbReference>
<dbReference type="FunFam" id="1.20.1110.10:FF:000027">
    <property type="entry name" value="Calcium-transporting ATPase, putative"/>
    <property type="match status" value="1"/>
</dbReference>
<comment type="catalytic activity">
    <reaction evidence="14">
        <text>Ca(2+)(in) + ATP + H2O = Ca(2+)(out) + ADP + phosphate + H(+)</text>
        <dbReference type="Rhea" id="RHEA:18105"/>
        <dbReference type="ChEBI" id="CHEBI:15377"/>
        <dbReference type="ChEBI" id="CHEBI:15378"/>
        <dbReference type="ChEBI" id="CHEBI:29108"/>
        <dbReference type="ChEBI" id="CHEBI:30616"/>
        <dbReference type="ChEBI" id="CHEBI:43474"/>
        <dbReference type="ChEBI" id="CHEBI:456216"/>
        <dbReference type="EC" id="7.2.2.10"/>
    </reaction>
</comment>
<evidence type="ECO:0000256" key="13">
    <source>
        <dbReference type="ARBA" id="ARBA00038148"/>
    </source>
</evidence>
<evidence type="ECO:0000256" key="5">
    <source>
        <dbReference type="ARBA" id="ARBA00022741"/>
    </source>
</evidence>
<dbReference type="SFLD" id="SFLDS00003">
    <property type="entry name" value="Haloacid_Dehalogenase"/>
    <property type="match status" value="1"/>
</dbReference>
<keyword evidence="6 14" id="KW-0106">Calcium</keyword>
<dbReference type="GO" id="GO:0005524">
    <property type="term" value="F:ATP binding"/>
    <property type="evidence" value="ECO:0007669"/>
    <property type="project" value="UniProtKB-KW"/>
</dbReference>
<keyword evidence="7 14" id="KW-0067">ATP-binding</keyword>
<dbReference type="Pfam" id="PF08282">
    <property type="entry name" value="Hydrolase_3"/>
    <property type="match status" value="1"/>
</dbReference>
<feature type="transmembrane region" description="Helical" evidence="14">
    <location>
        <begin position="833"/>
        <end position="857"/>
    </location>
</feature>
<dbReference type="GO" id="GO:0005388">
    <property type="term" value="F:P-type calcium transporter activity"/>
    <property type="evidence" value="ECO:0007669"/>
    <property type="project" value="UniProtKB-EC"/>
</dbReference>
<evidence type="ECO:0000256" key="10">
    <source>
        <dbReference type="ARBA" id="ARBA00022989"/>
    </source>
</evidence>
<keyword evidence="12 14" id="KW-0472">Membrane</keyword>
<dbReference type="SUPFAM" id="SSF56784">
    <property type="entry name" value="HAD-like"/>
    <property type="match status" value="1"/>
</dbReference>
<dbReference type="InterPro" id="IPR004014">
    <property type="entry name" value="ATPase_P-typ_cation-transptr_N"/>
</dbReference>
<dbReference type="EC" id="7.2.2.10" evidence="14"/>
<dbReference type="InterPro" id="IPR023299">
    <property type="entry name" value="ATPase_P-typ_cyto_dom_N"/>
</dbReference>
<accession>A0A8H7VII2</accession>
<dbReference type="SUPFAM" id="SSF81653">
    <property type="entry name" value="Calcium ATPase, transduction domain A"/>
    <property type="match status" value="1"/>
</dbReference>
<reference evidence="16" key="1">
    <citation type="submission" date="2020-12" db="EMBL/GenBank/DDBJ databases">
        <title>Metabolic potential, ecology and presence of endohyphal bacteria is reflected in genomic diversity of Mucoromycotina.</title>
        <authorList>
            <person name="Muszewska A."/>
            <person name="Okrasinska A."/>
            <person name="Steczkiewicz K."/>
            <person name="Drgas O."/>
            <person name="Orlowska M."/>
            <person name="Perlinska-Lenart U."/>
            <person name="Aleksandrzak-Piekarczyk T."/>
            <person name="Szatraj K."/>
            <person name="Zielenkiewicz U."/>
            <person name="Pilsyk S."/>
            <person name="Malc E."/>
            <person name="Mieczkowski P."/>
            <person name="Kruszewska J.S."/>
            <person name="Biernat P."/>
            <person name="Pawlowska J."/>
        </authorList>
    </citation>
    <scope>NUCLEOTIDE SEQUENCE</scope>
    <source>
        <strain evidence="16">CBS 226.32</strain>
    </source>
</reference>
<dbReference type="CDD" id="cd02083">
    <property type="entry name" value="P-type_ATPase_SERCA"/>
    <property type="match status" value="1"/>
</dbReference>
<dbReference type="InterPro" id="IPR023214">
    <property type="entry name" value="HAD_sf"/>
</dbReference>
<dbReference type="AlphaFoldDB" id="A0A8H7VII2"/>
<comment type="caution">
    <text evidence="16">The sequence shown here is derived from an EMBL/GenBank/DDBJ whole genome shotgun (WGS) entry which is preliminary data.</text>
</comment>
<evidence type="ECO:0000256" key="11">
    <source>
        <dbReference type="ARBA" id="ARBA00023065"/>
    </source>
</evidence>
<keyword evidence="9" id="KW-1278">Translocase</keyword>
<dbReference type="InterPro" id="IPR001757">
    <property type="entry name" value="P_typ_ATPase"/>
</dbReference>
<dbReference type="InterPro" id="IPR006068">
    <property type="entry name" value="ATPase_P-typ_cation-transptr_C"/>
</dbReference>
<keyword evidence="4 14" id="KW-0812">Transmembrane</keyword>
<dbReference type="Pfam" id="PF00122">
    <property type="entry name" value="E1-E2_ATPase"/>
    <property type="match status" value="1"/>
</dbReference>
<dbReference type="Proteomes" id="UP000650833">
    <property type="component" value="Unassembled WGS sequence"/>
</dbReference>
<dbReference type="NCBIfam" id="TIGR01116">
    <property type="entry name" value="ATPase-IIA1_Ca"/>
    <property type="match status" value="1"/>
</dbReference>
<dbReference type="FunFam" id="3.40.50.1000:FF:000005">
    <property type="entry name" value="Calcium-transporting ATPase 1"/>
    <property type="match status" value="1"/>
</dbReference>
<evidence type="ECO:0000259" key="15">
    <source>
        <dbReference type="SMART" id="SM00831"/>
    </source>
</evidence>
<keyword evidence="3 14" id="KW-0109">Calcium transport</keyword>
<feature type="transmembrane region" description="Helical" evidence="14">
    <location>
        <begin position="257"/>
        <end position="276"/>
    </location>
</feature>
<dbReference type="InterPro" id="IPR018303">
    <property type="entry name" value="ATPase_P-typ_P_site"/>
</dbReference>
<comment type="function">
    <text evidence="14">Catalyzes the hydrolysis of ATP coupled with the transport of calcium.</text>
</comment>
<keyword evidence="5 14" id="KW-0547">Nucleotide-binding</keyword>
<feature type="transmembrane region" description="Helical" evidence="14">
    <location>
        <begin position="90"/>
        <end position="110"/>
    </location>
</feature>
<comment type="caution">
    <text evidence="14">Lacks conserved residue(s) required for the propagation of feature annotation.</text>
</comment>
<evidence type="ECO:0000256" key="2">
    <source>
        <dbReference type="ARBA" id="ARBA00022448"/>
    </source>
</evidence>
<dbReference type="PROSITE" id="PS00154">
    <property type="entry name" value="ATPASE_E1_E2"/>
    <property type="match status" value="1"/>
</dbReference>
<feature type="transmembrane region" description="Helical" evidence="14">
    <location>
        <begin position="932"/>
        <end position="960"/>
    </location>
</feature>
<feature type="transmembrane region" description="Helical" evidence="14">
    <location>
        <begin position="760"/>
        <end position="781"/>
    </location>
</feature>
<evidence type="ECO:0000256" key="9">
    <source>
        <dbReference type="ARBA" id="ARBA00022967"/>
    </source>
</evidence>
<keyword evidence="2 14" id="KW-0813">Transport</keyword>
<dbReference type="PRINTS" id="PR00119">
    <property type="entry name" value="CATATPASE"/>
</dbReference>
<feature type="transmembrane region" description="Helical" evidence="14">
    <location>
        <begin position="793"/>
        <end position="812"/>
    </location>
</feature>
<dbReference type="Gene3D" id="2.70.150.10">
    <property type="entry name" value="Calcium-transporting ATPase, cytoplasmic transduction domain A"/>
    <property type="match status" value="1"/>
</dbReference>
<dbReference type="GO" id="GO:0016020">
    <property type="term" value="C:membrane"/>
    <property type="evidence" value="ECO:0007669"/>
    <property type="project" value="UniProtKB-SubCell"/>
</dbReference>
<name>A0A8H7VII2_9FUNG</name>
<organism evidence="16 17">
    <name type="scientific">Mucor plumbeus</name>
    <dbReference type="NCBI Taxonomy" id="97098"/>
    <lineage>
        <taxon>Eukaryota</taxon>
        <taxon>Fungi</taxon>
        <taxon>Fungi incertae sedis</taxon>
        <taxon>Mucoromycota</taxon>
        <taxon>Mucoromycotina</taxon>
        <taxon>Mucoromycetes</taxon>
        <taxon>Mucorales</taxon>
        <taxon>Mucorineae</taxon>
        <taxon>Mucoraceae</taxon>
        <taxon>Mucor</taxon>
    </lineage>
</organism>
<dbReference type="InterPro" id="IPR059000">
    <property type="entry name" value="ATPase_P-type_domA"/>
</dbReference>
<evidence type="ECO:0000256" key="14">
    <source>
        <dbReference type="RuleBase" id="RU361146"/>
    </source>
</evidence>
<dbReference type="Gene3D" id="1.20.1110.10">
    <property type="entry name" value="Calcium-transporting ATPase, transmembrane domain"/>
    <property type="match status" value="1"/>
</dbReference>
<keyword evidence="10 14" id="KW-1133">Transmembrane helix</keyword>
<evidence type="ECO:0000256" key="3">
    <source>
        <dbReference type="ARBA" id="ARBA00022568"/>
    </source>
</evidence>
<sequence>MENSFVKTPQEVCSYFGVDPSKGLQKGQIKNLQEKYGKNELPPEESTPLWRLILDQFQDQLVLILLGAAVVSFVLAFLEEHDTKESTFTAFVEPLVILLILIANATVGVLQESSAEKAIGALRAYSPDETRVIRNDGTLYKILTQYLVPGDIIYITVGDKIPADARILEIYSSVFRVDQALLTGESVSVTKDIVTITDEQAVKQDQINMVFSGTTCVLGKARAIVVATGSYTAIGNIHTSITSQISEKTPLKRQLDAFGDVLAKVITVICILVWLVNVQHFRDPAHKGWLGGAVYYFKIAVALAVAAIPEGLAAVITACLALGTKKMAKRGAIVRSLPSVETLGCTSVICSDKTGTLTTNQMCVSKVAFMQSGNGVIQELQVSGSSYEPQGQVTMANKDFPFATTKSKTIHELAMICSLCNDARVSYNQINQTYANLGEPTEAALQVLVEKLGTPNAIFNNNLDTLLPQDRVMACNDYFRKEYKRLATLEFTRDRKSMSVIVNDAVAQQNSLLVKGAPESILERCTKIRVGDSSKSIQLTPEMRKKINSKINTYGSREALRCIAIAKVENVDMTSMDLKNQSQFAQYENDMVFIGLVGMMDPPREEVKESIIKCKTAGIRVIVITGDNKNTAESICRQIGVFKEDEDVSNKSYTGREFDALSQKEKIEAVQRASLFSRTEPAHKQQLVDLLQSLGEIVAMTGDGVNDAPALKKADIGIAMGTGTDVAKLAADMILADDNFATIEKAVEEGRSIYDNTKQFIRYLISSNIGEVVSIFLTVLLGLPEALIPVQLLWVNLVTDGLPATALGFNVADPNIMCRPPRKSSDPLVGKWLFFRYMIVGIYVGCATVFGYVWWFMYYHNGPQISYYQLSHYSQCSELFPEIGCEMFKNHFSLKATTMSLSILVVIEMLNALNSLSEDASLTRLPASTNPYLIAAIALSMGLHFMILHVPFFATLFSVVPLEREEWLQVLHISAPITLIDEVLKFISRTWISPPSTTEKLEDIVLIDFSKKKEE</sequence>